<dbReference type="Proteomes" id="UP001303647">
    <property type="component" value="Unassembled WGS sequence"/>
</dbReference>
<accession>A0AAN7CMZ8</accession>
<evidence type="ECO:0000313" key="2">
    <source>
        <dbReference type="EMBL" id="KAK4245070.1"/>
    </source>
</evidence>
<reference evidence="2" key="1">
    <citation type="journal article" date="2023" name="Mol. Phylogenet. Evol.">
        <title>Genome-scale phylogeny and comparative genomics of the fungal order Sordariales.</title>
        <authorList>
            <person name="Hensen N."/>
            <person name="Bonometti L."/>
            <person name="Westerberg I."/>
            <person name="Brannstrom I.O."/>
            <person name="Guillou S."/>
            <person name="Cros-Aarteil S."/>
            <person name="Calhoun S."/>
            <person name="Haridas S."/>
            <person name="Kuo A."/>
            <person name="Mondo S."/>
            <person name="Pangilinan J."/>
            <person name="Riley R."/>
            <person name="LaButti K."/>
            <person name="Andreopoulos B."/>
            <person name="Lipzen A."/>
            <person name="Chen C."/>
            <person name="Yan M."/>
            <person name="Daum C."/>
            <person name="Ng V."/>
            <person name="Clum A."/>
            <person name="Steindorff A."/>
            <person name="Ohm R.A."/>
            <person name="Martin F."/>
            <person name="Silar P."/>
            <person name="Natvig D.O."/>
            <person name="Lalanne C."/>
            <person name="Gautier V."/>
            <person name="Ament-Velasquez S.L."/>
            <person name="Kruys A."/>
            <person name="Hutchinson M.I."/>
            <person name="Powell A.J."/>
            <person name="Barry K."/>
            <person name="Miller A.N."/>
            <person name="Grigoriev I.V."/>
            <person name="Debuchy R."/>
            <person name="Gladieux P."/>
            <person name="Hiltunen Thoren M."/>
            <person name="Johannesson H."/>
        </authorList>
    </citation>
    <scope>NUCLEOTIDE SEQUENCE</scope>
    <source>
        <strain evidence="2">CBS 359.72</strain>
    </source>
</reference>
<protein>
    <recommendedName>
        <fullName evidence="4">F-box domain-containing protein</fullName>
    </recommendedName>
</protein>
<feature type="compositionally biased region" description="Acidic residues" evidence="1">
    <location>
        <begin position="430"/>
        <end position="439"/>
    </location>
</feature>
<feature type="region of interest" description="Disordered" evidence="1">
    <location>
        <begin position="341"/>
        <end position="392"/>
    </location>
</feature>
<name>A0AAN7CMZ8_9PEZI</name>
<sequence>MEPSRLPPELFDRIMGYASGGRSDVKLLCNFSLVSCRWYAAVIGRIYSRWLYDGEHHSISSLWKFLRSILSSRRIADGVHELDIRNWPLGLVYDHGLLVLQEDDLNLIRNAIRMGGLERIENSALNAVQKADSRPLMALLLAHLGNLTTLYAHLPETDIFLAEVLRKAVEDGQDQQPTNGKPLNRLREVHLTSAWNYRAAKSARDNYTLALNHLDTLSPNLKSLTLYGDEGLALNKTLGRQLQDVVTSTDFQFLGHVALEVRFEEACCYRDPADPPHHEVERACREVGTKYETKDASSCTKGGVGCQYYRHVIEKRLQMNRKLDVVRYALTKYLSELRKSTDMDDGSTADRREMSSDDLDTDDLDTDDLDTDDLDTYELPWDDLYPEQEPDLDWRFYPELDYELFTEDWDEEELDEDDIDSQEFHSQQGESEESGGDSG</sequence>
<dbReference type="CDD" id="cd09917">
    <property type="entry name" value="F-box_SF"/>
    <property type="match status" value="1"/>
</dbReference>
<dbReference type="AlphaFoldDB" id="A0AAN7CMZ8"/>
<evidence type="ECO:0000256" key="1">
    <source>
        <dbReference type="SAM" id="MobiDB-lite"/>
    </source>
</evidence>
<feature type="compositionally biased region" description="Basic and acidic residues" evidence="1">
    <location>
        <begin position="341"/>
        <end position="355"/>
    </location>
</feature>
<feature type="compositionally biased region" description="Acidic residues" evidence="1">
    <location>
        <begin position="356"/>
        <end position="391"/>
    </location>
</feature>
<evidence type="ECO:0000313" key="3">
    <source>
        <dbReference type="Proteomes" id="UP001303647"/>
    </source>
</evidence>
<keyword evidence="3" id="KW-1185">Reference proteome</keyword>
<feature type="region of interest" description="Disordered" evidence="1">
    <location>
        <begin position="406"/>
        <end position="439"/>
    </location>
</feature>
<dbReference type="EMBL" id="MU857713">
    <property type="protein sequence ID" value="KAK4245070.1"/>
    <property type="molecule type" value="Genomic_DNA"/>
</dbReference>
<comment type="caution">
    <text evidence="2">The sequence shown here is derived from an EMBL/GenBank/DDBJ whole genome shotgun (WGS) entry which is preliminary data.</text>
</comment>
<gene>
    <name evidence="2" type="ORF">C7999DRAFT_34599</name>
</gene>
<reference evidence="2" key="2">
    <citation type="submission" date="2023-05" db="EMBL/GenBank/DDBJ databases">
        <authorList>
            <consortium name="Lawrence Berkeley National Laboratory"/>
            <person name="Steindorff A."/>
            <person name="Hensen N."/>
            <person name="Bonometti L."/>
            <person name="Westerberg I."/>
            <person name="Brannstrom I.O."/>
            <person name="Guillou S."/>
            <person name="Cros-Aarteil S."/>
            <person name="Calhoun S."/>
            <person name="Haridas S."/>
            <person name="Kuo A."/>
            <person name="Mondo S."/>
            <person name="Pangilinan J."/>
            <person name="Riley R."/>
            <person name="Labutti K."/>
            <person name="Andreopoulos B."/>
            <person name="Lipzen A."/>
            <person name="Chen C."/>
            <person name="Yanf M."/>
            <person name="Daum C."/>
            <person name="Ng V."/>
            <person name="Clum A."/>
            <person name="Ohm R."/>
            <person name="Martin F."/>
            <person name="Silar P."/>
            <person name="Natvig D."/>
            <person name="Lalanne C."/>
            <person name="Gautier V."/>
            <person name="Ament-Velasquez S.L."/>
            <person name="Kruys A."/>
            <person name="Hutchinson M.I."/>
            <person name="Powell A.J."/>
            <person name="Barry K."/>
            <person name="Miller A.N."/>
            <person name="Grigoriev I.V."/>
            <person name="Debuchy R."/>
            <person name="Gladieux P."/>
            <person name="Thoren M.H."/>
            <person name="Johannesson H."/>
        </authorList>
    </citation>
    <scope>NUCLEOTIDE SEQUENCE</scope>
    <source>
        <strain evidence="2">CBS 359.72</strain>
    </source>
</reference>
<proteinExistence type="predicted"/>
<feature type="compositionally biased region" description="Acidic residues" evidence="1">
    <location>
        <begin position="406"/>
        <end position="421"/>
    </location>
</feature>
<organism evidence="2 3">
    <name type="scientific">Corynascus novoguineensis</name>
    <dbReference type="NCBI Taxonomy" id="1126955"/>
    <lineage>
        <taxon>Eukaryota</taxon>
        <taxon>Fungi</taxon>
        <taxon>Dikarya</taxon>
        <taxon>Ascomycota</taxon>
        <taxon>Pezizomycotina</taxon>
        <taxon>Sordariomycetes</taxon>
        <taxon>Sordariomycetidae</taxon>
        <taxon>Sordariales</taxon>
        <taxon>Chaetomiaceae</taxon>
        <taxon>Corynascus</taxon>
    </lineage>
</organism>
<evidence type="ECO:0008006" key="4">
    <source>
        <dbReference type="Google" id="ProtNLM"/>
    </source>
</evidence>